<feature type="domain" description="U3 small nucleolar RNA-associated protein 20 C-terminal" evidence="4">
    <location>
        <begin position="2467"/>
        <end position="2748"/>
    </location>
</feature>
<accession>A0A922HQ09</accession>
<feature type="compositionally biased region" description="Basic residues" evidence="1">
    <location>
        <begin position="2838"/>
        <end position="2859"/>
    </location>
</feature>
<dbReference type="InterPro" id="IPR046523">
    <property type="entry name" value="UTP20_dom"/>
</dbReference>
<organism evidence="5 6">
    <name type="scientific">Dermatophagoides farinae</name>
    <name type="common">American house dust mite</name>
    <dbReference type="NCBI Taxonomy" id="6954"/>
    <lineage>
        <taxon>Eukaryota</taxon>
        <taxon>Metazoa</taxon>
        <taxon>Ecdysozoa</taxon>
        <taxon>Arthropoda</taxon>
        <taxon>Chelicerata</taxon>
        <taxon>Arachnida</taxon>
        <taxon>Acari</taxon>
        <taxon>Acariformes</taxon>
        <taxon>Sarcoptiformes</taxon>
        <taxon>Astigmata</taxon>
        <taxon>Psoroptidia</taxon>
        <taxon>Analgoidea</taxon>
        <taxon>Pyroglyphidae</taxon>
        <taxon>Dermatophagoidinae</taxon>
        <taxon>Dermatophagoides</taxon>
    </lineage>
</organism>
<feature type="domain" description="U3 small nucleolar RNA-associated protein 20 C-terminal" evidence="4">
    <location>
        <begin position="2779"/>
        <end position="2851"/>
    </location>
</feature>
<comment type="caution">
    <text evidence="5">The sequence shown here is derived from an EMBL/GenBank/DDBJ whole genome shotgun (WGS) entry which is preliminary data.</text>
</comment>
<dbReference type="InterPro" id="IPR057525">
    <property type="entry name" value="UTP20_C"/>
</dbReference>
<dbReference type="Proteomes" id="UP000790347">
    <property type="component" value="Unassembled WGS sequence"/>
</dbReference>
<protein>
    <submittedName>
        <fullName evidence="5">U3 snoRNP protein</fullName>
    </submittedName>
</protein>
<reference evidence="5" key="1">
    <citation type="submission" date="2013-05" db="EMBL/GenBank/DDBJ databases">
        <authorList>
            <person name="Yim A.K.Y."/>
            <person name="Chan T.F."/>
            <person name="Ji K.M."/>
            <person name="Liu X.Y."/>
            <person name="Zhou J.W."/>
            <person name="Li R.Q."/>
            <person name="Yang K.Y."/>
            <person name="Li J."/>
            <person name="Li M."/>
            <person name="Law P.T.W."/>
            <person name="Wu Y.L."/>
            <person name="Cai Z.L."/>
            <person name="Qin H."/>
            <person name="Bao Y."/>
            <person name="Leung R.K.K."/>
            <person name="Ng P.K.S."/>
            <person name="Zou J."/>
            <person name="Zhong X.J."/>
            <person name="Ran P.X."/>
            <person name="Zhong N.S."/>
            <person name="Liu Z.G."/>
            <person name="Tsui S.K.W."/>
        </authorList>
    </citation>
    <scope>NUCLEOTIDE SEQUENCE</scope>
    <source>
        <strain evidence="5">Derf</strain>
        <tissue evidence="5">Whole organism</tissue>
    </source>
</reference>
<dbReference type="InterPro" id="IPR016024">
    <property type="entry name" value="ARM-type_fold"/>
</dbReference>
<dbReference type="Pfam" id="PF07539">
    <property type="entry name" value="UTP20_N"/>
    <property type="match status" value="1"/>
</dbReference>
<evidence type="ECO:0000256" key="1">
    <source>
        <dbReference type="SAM" id="MobiDB-lite"/>
    </source>
</evidence>
<dbReference type="EMBL" id="ASGP02000007">
    <property type="protein sequence ID" value="KAH9497366.1"/>
    <property type="molecule type" value="Genomic_DNA"/>
</dbReference>
<dbReference type="GO" id="GO:0032040">
    <property type="term" value="C:small-subunit processome"/>
    <property type="evidence" value="ECO:0007669"/>
    <property type="project" value="TreeGrafter"/>
</dbReference>
<name>A0A922HQ09_DERFA</name>
<proteinExistence type="predicted"/>
<evidence type="ECO:0000259" key="2">
    <source>
        <dbReference type="Pfam" id="PF07539"/>
    </source>
</evidence>
<feature type="domain" description="U3 small nucleolar RNA-associated protein 20" evidence="3">
    <location>
        <begin position="1872"/>
        <end position="2091"/>
    </location>
</feature>
<dbReference type="Pfam" id="PF23099">
    <property type="entry name" value="UTP20_C"/>
    <property type="match status" value="2"/>
</dbReference>
<dbReference type="InterPro" id="IPR052575">
    <property type="entry name" value="SSU_processome_comp_20"/>
</dbReference>
<evidence type="ECO:0000313" key="5">
    <source>
        <dbReference type="EMBL" id="KAH9497366.1"/>
    </source>
</evidence>
<dbReference type="InterPro" id="IPR011430">
    <property type="entry name" value="UTP20_N"/>
</dbReference>
<evidence type="ECO:0000259" key="4">
    <source>
        <dbReference type="Pfam" id="PF23099"/>
    </source>
</evidence>
<feature type="region of interest" description="Disordered" evidence="1">
    <location>
        <begin position="2838"/>
        <end position="2877"/>
    </location>
</feature>
<feature type="compositionally biased region" description="Basic residues" evidence="1">
    <location>
        <begin position="1714"/>
        <end position="1728"/>
    </location>
</feature>
<dbReference type="GO" id="GO:0030686">
    <property type="term" value="C:90S preribosome"/>
    <property type="evidence" value="ECO:0007669"/>
    <property type="project" value="TreeGrafter"/>
</dbReference>
<feature type="region of interest" description="Disordered" evidence="1">
    <location>
        <begin position="1713"/>
        <end position="1817"/>
    </location>
</feature>
<dbReference type="PANTHER" id="PTHR17695:SF11">
    <property type="entry name" value="SMALL SUBUNIT PROCESSOME COMPONENT 20 HOMOLOG"/>
    <property type="match status" value="1"/>
</dbReference>
<evidence type="ECO:0000259" key="3">
    <source>
        <dbReference type="Pfam" id="PF20416"/>
    </source>
</evidence>
<reference evidence="5" key="2">
    <citation type="journal article" date="2022" name="Res Sq">
        <title>Comparative Genomics Reveals Insights into the Divergent Evolution of Astigmatic Mites and Household Pest Adaptations.</title>
        <authorList>
            <person name="Xiong Q."/>
            <person name="Wan A.T.-Y."/>
            <person name="Liu X.-Y."/>
            <person name="Fung C.S.-H."/>
            <person name="Xiao X."/>
            <person name="Malainual N."/>
            <person name="Hou J."/>
            <person name="Wang L."/>
            <person name="Wang M."/>
            <person name="Yang K."/>
            <person name="Cui Y."/>
            <person name="Leung E."/>
            <person name="Nong W."/>
            <person name="Shin S.-K."/>
            <person name="Au S."/>
            <person name="Jeong K.Y."/>
            <person name="Chew F.T."/>
            <person name="Hui J."/>
            <person name="Leung T.F."/>
            <person name="Tungtrongchitr A."/>
            <person name="Zhong N."/>
            <person name="Liu Z."/>
            <person name="Tsui S."/>
        </authorList>
    </citation>
    <scope>NUCLEOTIDE SEQUENCE</scope>
    <source>
        <strain evidence="5">Derf</strain>
        <tissue evidence="5">Whole organism</tissue>
    </source>
</reference>
<feature type="domain" description="U3 small nucleolar RNA-associated protein 20 N-terminal" evidence="2">
    <location>
        <begin position="865"/>
        <end position="1492"/>
    </location>
</feature>
<gene>
    <name evidence="5" type="primary">UTP20</name>
    <name evidence="5" type="ORF">DERF_013361</name>
</gene>
<keyword evidence="6" id="KW-1185">Reference proteome</keyword>
<dbReference type="Pfam" id="PF20416">
    <property type="entry name" value="UTP20"/>
    <property type="match status" value="1"/>
</dbReference>
<feature type="compositionally biased region" description="Basic and acidic residues" evidence="1">
    <location>
        <begin position="1734"/>
        <end position="1743"/>
    </location>
</feature>
<sequence>MKKEFQKFKSHAHKETNTHKFETFNEKLNKINISAVNNLKRRLADNDQSDDDISFFATALEKWTDLNCTHDFRQLKQRIGSPLDVQNLVQIVHKKKILIETLLDAMTNPDNKALDAILEFLIALSRDLQSEFYEYFSTIFDRLVSLSMHNEDPEMIENIFVCQTFLFKYLWKYIVNDIEEHFQIFKKAFTTKKDYIVNFTSETFAFLLRRSKEPSKLFKIILENVEQDDNLSRAVGRIIFESIKGVQGNMHQKAHLYLQICFDELSGKNATGTLNSMKHFLSFTLDHFQQSNCFTIIWKLLLIEPIDHAHLIRLIELIHQLVQFKKCKHVYNGFDVAYKLIGYLFEQHDLDIGTRQKLLDIIEKIFLHKYEHLSSTDRMEMLCEKFYLQNNICLPLDDLLNFTSKIISSPIYDIILFKYLHQLFYKVLLSNSIDDKICVIEFISFVILKKKPRPILGNELEKIQKYSLDFGENNQMVIENLCQMIKCNKSDNLQIVYSCLTILSSIVKFNSICDDDFIHENIVNIIESPLSRSFQFEDSNIYAELLYEAIIFAILNAHQNSPITRFNLKMFTTFLSANPNCTRVLQALDLFVSYNKSTTSKDFRQELNAEFSNLYPLLEHNLSSPRRLNRLVCLHLLTLFDCLSVPITEENPKAISVFQICLNAESVPVDLENYRERLRLIWKLDSTYISLYLPQPLDDIKFDMAPVCFLFGTLYENLSVLWKPIVEVIETYAKQNSDKPNRFLEVLFNHFRQILVLIKASRLKSDCLWSSRTKIAIEFIEKSNIFALDHLNHRLWLLKCFERFPNLIERKNAEFVDLFFRFLSEEFDDHYICRTNSRENISSNTSSDMSGENKSLRKMENSKMTWKTFFAFLDVFEKFKNPKAIHKEPQLNQIYLDLLSSPNSQCQKHAFNCLLTYNQSHLTKYRENFLQLIDDKSFVSEINSFMFRENVDDNVIVVEDRPKVVPVFLRILIGKMIASAGTKTHGKSKVDFVRSLIMKILSNFNADQQIMFMDFVYASINPLLQTDYCDLLEKINKEFVNVESFIPFKHFQSFITTLEFLMKHFGNRSTMVMQYMFKILLICSSICSQLLSVQNRSKIKEYIVDQLKIFRTNCFKVAEYFFNNFLTYPFEPIEIDLLFESLIRPLVGNISTESQNYPSPLLRLFNVWSENPRYFILLIKHFDSEKDSTPLVSIIQLFKNPKLSQMTIGFIVKLIENLLIADEPITRLNINNFDHLIPSGEQSINFGSLILIPHIKDIIERIKLNYHSKSNPKFSLQEINILARLSLHVTDAMDSHTIMMLLIRSISRKKRPEEDKEIFILKILSHLSQNLSDESFEIILNSSYDLFTLVQKPMPRKELTSSYLLNLSKNNESFIPFAQMISDLNSFNPKYPEEPDYDCRISAFNKINNYIDSICENPTRLSSTQLKFIDLLLLNCAFFLNTFDDLSIRESSSAVIMKITLLFRIHPLTDLYNKYVIDMILLKIIPDGIRNPKESASIEFIGILVDIIRTPSSPSSSSLLNNIYIDQLLSLCNNDDEELDFWQNIRHIQLHRRARALNRLLQNKSLLESLSSCVYSNFLIPIVENQIIYSSSSSGGGQQTNVGLFNTSVESLATFLQYCSWSKYDAILSRHVNNLLSPLPPPPPSTTTSAAAATLANKKNVVDPKISIKIISALLEKFSFLKPEHVSHIEKSLMSNDFERITLEYNHQNDYRRGKSFRKSLSTKKKMSNHNNNKKNDNKERIKLNSSKKCGNGKDQNGDDDDDMKNESFDAIITTPNNVDHGDDKMMTGSENFSNDKCNNIVDDDNDDHDDHNDDKNGDNIIANNKNDIDILYYKKIYDSLCRKLLPMLHRCLHQQSRMENVHDVNKFVDDDDDDDHIQTIPLSLAIVKLLKHVQLDQRVFLANLNSIILRLCQFLQSKAHSIRELARKTLAQILDVIGPKYFANIFNEMKILLSRGYQRHVFIYTVHVLLQRIITKLNGGDLDSCMVDLIHACHEELFGSLSEEKEISQIVTKTKEAKKIKAYDIYEIIARSTSESSLRSLIEPLKTLLFDTNDHRKMQKIEKAFHRIGCGLVHNEHVSIEMLLKFLNEIFISSSFINFQSEMNDNNNDDDGMINSSKKQRLMVDSCFIIPEKSLRRVNQLSKINSHSHWHVVLNFALECYLYILKHNKSIKSFGYHDILNETLGHLEMFLRKSNDLKVISSTLNCLLLMLTKFTDIVSFDQHAESIISQLFLLLQKYSGLVNDDNQQMTTLCFKTITHFVNIRSDCKLSDQQLAILLAYADYDIENNGQNISIYILLKSIIVRKFISKEVHQLMERLMVMAIITDIDNVRDHAIELYVKYLTDYPIDRNRLKGKLINLAKQLEVDHVSGRKAAIIMLKNVIQNLSCDILNMVRDQLFFILALRLINEDFIECLKLVHETMGKLLMKIDEENVDKFFEQFVLSWLRSDSLAKQTLGSKMLTLYLEKEKCDFEKRLSSCLYLIAEQLEPDHYESLKSGEKTTDNNDLAKDEDNLLFQHFNFIFKLLKIETAKNLIMKNKFQNHMNKILTNIVSTYLLHPHVWIRGICVQIFGQIFAWFDPESFAPQSGVSMNILTFFLFTNPEDKMINLARKFSLIFRDIYACQFLAEQLIKNLIYIARVFIIMDYSGHGHTLNNKQNGDDHYGDDIVVVVEQIENNDESRKKLEWLVKKLLFETKFEIKYRPNECRKRILFIKWLAAVSLKLGHEHLKEYLPIFLPPLCRETISSSSTLVYNNNRSSIGNEYSSMTGAGDDGGGGGIDELKNLTKQVLQMFRNMVGNELFIDQYNQCRNQISHRRLERRKQRAIQMITNTVAGVKRKQRKHQKRSQQLKRCRRIRRHGGGGGGGYRNGNDFNVSTF</sequence>
<evidence type="ECO:0000313" key="6">
    <source>
        <dbReference type="Proteomes" id="UP000790347"/>
    </source>
</evidence>
<dbReference type="PANTHER" id="PTHR17695">
    <property type="entry name" value="SMALL SUBUNIT PROCESSOME COMPONENT 20 HOMOLOG"/>
    <property type="match status" value="1"/>
</dbReference>
<dbReference type="SUPFAM" id="SSF48371">
    <property type="entry name" value="ARM repeat"/>
    <property type="match status" value="2"/>
</dbReference>